<dbReference type="STRING" id="994479.GCA_000194155_05191"/>
<evidence type="ECO:0000313" key="2">
    <source>
        <dbReference type="Proteomes" id="UP000233786"/>
    </source>
</evidence>
<reference evidence="1" key="1">
    <citation type="submission" date="2017-12" db="EMBL/GenBank/DDBJ databases">
        <title>Sequencing the genomes of 1000 Actinobacteria strains.</title>
        <authorList>
            <person name="Klenk H.-P."/>
        </authorList>
    </citation>
    <scope>NUCLEOTIDE SEQUENCE [LARGE SCALE GENOMIC DNA]</scope>
    <source>
        <strain evidence="1">DSM 44228</strain>
    </source>
</reference>
<proteinExistence type="predicted"/>
<dbReference type="Proteomes" id="UP000233786">
    <property type="component" value="Unassembled WGS sequence"/>
</dbReference>
<comment type="caution">
    <text evidence="1">The sequence shown here is derived from an EMBL/GenBank/DDBJ whole genome shotgun (WGS) entry which is preliminary data.</text>
</comment>
<evidence type="ECO:0000313" key="1">
    <source>
        <dbReference type="EMBL" id="PKW19039.1"/>
    </source>
</evidence>
<sequence length="218" mass="23519">MAREHVSGYETRDGKVVGSYTRRKRSTGVVMAGVVGGAVALGGGGTASLDALSALRSRPAQTSKSSARNVEVRTFARLKIKGYQVKQNSRSQFGSCKDKAYGQVERFFAAHPCRSLHRFMAELVSPSGISVLVAVSVVDMPNAASAAEFKDLVDVHGTGNVLELPKEMRRYRTVEFTGYRYGSRQDDTLVTNVQVEPFGRSRSAAIAAEVLSLALEAK</sequence>
<accession>A0A2N3Y7Y4</accession>
<dbReference type="AlphaFoldDB" id="A0A2N3Y7Y4"/>
<organism evidence="1 2">
    <name type="scientific">Saccharopolyspora spinosa</name>
    <dbReference type="NCBI Taxonomy" id="60894"/>
    <lineage>
        <taxon>Bacteria</taxon>
        <taxon>Bacillati</taxon>
        <taxon>Actinomycetota</taxon>
        <taxon>Actinomycetes</taxon>
        <taxon>Pseudonocardiales</taxon>
        <taxon>Pseudonocardiaceae</taxon>
        <taxon>Saccharopolyspora</taxon>
    </lineage>
</organism>
<gene>
    <name evidence="1" type="ORF">A8926_7182</name>
</gene>
<keyword evidence="2" id="KW-1185">Reference proteome</keyword>
<protein>
    <submittedName>
        <fullName evidence="1">Uncharacterized protein</fullName>
    </submittedName>
</protein>
<name>A0A2N3Y7Y4_SACSN</name>
<dbReference type="EMBL" id="PJNB01000001">
    <property type="protein sequence ID" value="PKW19039.1"/>
    <property type="molecule type" value="Genomic_DNA"/>
</dbReference>